<organism evidence="3 4">
    <name type="scientific">Bodo saltans</name>
    <name type="common">Flagellated protozoan</name>
    <dbReference type="NCBI Taxonomy" id="75058"/>
    <lineage>
        <taxon>Eukaryota</taxon>
        <taxon>Discoba</taxon>
        <taxon>Euglenozoa</taxon>
        <taxon>Kinetoplastea</taxon>
        <taxon>Metakinetoplastina</taxon>
        <taxon>Eubodonida</taxon>
        <taxon>Bodonidae</taxon>
        <taxon>Bodo</taxon>
    </lineage>
</organism>
<feature type="transmembrane region" description="Helical" evidence="2">
    <location>
        <begin position="1377"/>
        <end position="1396"/>
    </location>
</feature>
<dbReference type="VEuPathDB" id="TriTrypDB:BSAL_04980"/>
<proteinExistence type="predicted"/>
<feature type="region of interest" description="Disordered" evidence="1">
    <location>
        <begin position="1477"/>
        <end position="1505"/>
    </location>
</feature>
<feature type="non-terminal residue" evidence="3">
    <location>
        <position position="1587"/>
    </location>
</feature>
<gene>
    <name evidence="3" type="ORF">BSAL_04980</name>
</gene>
<feature type="transmembrane region" description="Helical" evidence="2">
    <location>
        <begin position="1178"/>
        <end position="1201"/>
    </location>
</feature>
<accession>A0A0S4IYB5</accession>
<dbReference type="EMBL" id="CYKH01000637">
    <property type="protein sequence ID" value="CUG08287.1"/>
    <property type="molecule type" value="Genomic_DNA"/>
</dbReference>
<feature type="transmembrane region" description="Helical" evidence="2">
    <location>
        <begin position="1213"/>
        <end position="1240"/>
    </location>
</feature>
<dbReference type="Proteomes" id="UP000051952">
    <property type="component" value="Unassembled WGS sequence"/>
</dbReference>
<evidence type="ECO:0000256" key="1">
    <source>
        <dbReference type="SAM" id="MobiDB-lite"/>
    </source>
</evidence>
<feature type="transmembrane region" description="Helical" evidence="2">
    <location>
        <begin position="1252"/>
        <end position="1272"/>
    </location>
</feature>
<feature type="transmembrane region" description="Helical" evidence="2">
    <location>
        <begin position="1350"/>
        <end position="1371"/>
    </location>
</feature>
<evidence type="ECO:0000313" key="3">
    <source>
        <dbReference type="EMBL" id="CUG08287.1"/>
    </source>
</evidence>
<evidence type="ECO:0000256" key="2">
    <source>
        <dbReference type="SAM" id="Phobius"/>
    </source>
</evidence>
<feature type="non-terminal residue" evidence="3">
    <location>
        <position position="1"/>
    </location>
</feature>
<keyword evidence="4" id="KW-1185">Reference proteome</keyword>
<feature type="transmembrane region" description="Helical" evidence="2">
    <location>
        <begin position="1408"/>
        <end position="1430"/>
    </location>
</feature>
<reference evidence="4" key="1">
    <citation type="submission" date="2015-09" db="EMBL/GenBank/DDBJ databases">
        <authorList>
            <consortium name="Pathogen Informatics"/>
        </authorList>
    </citation>
    <scope>NUCLEOTIDE SEQUENCE [LARGE SCALE GENOMIC DNA]</scope>
    <source>
        <strain evidence="4">Lake Konstanz</strain>
    </source>
</reference>
<name>A0A0S4IYB5_BODSA</name>
<keyword evidence="2" id="KW-0472">Membrane</keyword>
<keyword evidence="2" id="KW-1133">Transmembrane helix</keyword>
<evidence type="ECO:0000313" key="4">
    <source>
        <dbReference type="Proteomes" id="UP000051952"/>
    </source>
</evidence>
<sequence>RDILNASSTVTVWGTAKNISITGPNATASLAFGAIVNNVAASTFKPTLLISNTLSLIESNGATTVSRTGVISNLTHFGGTVQMMWGSNVASMQFGESVVATIAGVAPSIIIIGTNVTVTLRPTATVNTLQTNNYMPTIFVENTIATFRSNGATVVRSTGTIVNLTHDGGSVTIDRGGVVRSLVGYGNFTVNGTIMHMEATGTSKLILLSSGNTTNLTTASLSLMTLYIWFGSNAQTSSLYATVRSIVSHSSSHGNSGTLVLAVDAGGELQLHGVFGGAVVLRNTGGVVEKVYGYGHFDIEVGVVTNVSLTSDAAATVSTILVRVVVSTILVRRGASVDNLLIDCQESNVTIHGFVGSITVLSTARVARIVLSGASSGVGEFNASSAASLLILSVAASNGASVGCLAVMGGPQLVVTLHYQGASVVAADSTACPVMLLIQDQQPLSVLIVMDSCNITTRSYIASSLNRLVGTNSTHITLRNTTVTVLSSEDAGSNSDDSAFMEFEDTASGGTGGGVFSLIVTGATWSGPTSRWIRLISSSQRIPQSRGRVLNVSVTAVRLLSTSLSAASMVVFDYVCTEGVCTVPRTSCILLEGLTQETVAPVALWLASEVIYIRFQAHSNISAVMTLAAEGIALRVSACTVPRWFFGRIVAVCFGRADDDDDGNSAVDTGMNITESSIVVESVSFPRDVDDSNSSSSPSHQFIAVSFAPNTYAKTTNITVRCLDVPSLNSDGLVRLSGAAVDCVVSVAVVAIRQSSAANASLVRFAGGESEEVMPSSGNVVNILHSNVRVPEIVSSLHGSDVFDSGGGIQVECSFVATTPMSAGHFHSVLSKSVVVLNCAQTKQTSLLSFAMNSQSLLSSMNERTEAWGYCCWESFSMSATTTILEGTPSATSTWSTSHSHSGSFGSSSVSVSYTSEHRSLTSSFTTGTSSLSLGVPTLSLQCFALNDTILLWFVPLLQISEDVVVLLFDESYAQASTAGRNSQTQVVNALSRPIPRNVIRGYPLLAFNISFESRLTTAAPFWVVSSVTLASESQTHQINPTVHTTDTAAWNTIVLHPPSSGWIGATVPLLSQQTLRIAITVMCDNSAVLLAQIFVPVPAVPRELAPQVDAAGEVSQIASVFAGGVGSGSALARMMAIRRMVLCDADAAVGGGVIDLELRICDAPAQASSLTVARNAIVSNIVLIAEVAALLLLLAALWACMMRTSVINGTRAVCLPSSLLPVLTTVVPSTAASSVFLLARIGISPCVAIDVVLALIGLAIAVLPCGGFLVLRLGKVLDGAWRCEPRIERRTGMQQYSSSEGESKVLTVKLSTLVRNACARTHEWKSADGTGLEAAWAVLLEYRDLRYGAFDSGALAFVSCLSIVSGLSGFGAQCRALGLVVVLLLLVQLVLLVSLRPLTTLVSTVHSAMTLALTFLTALFQLVFVWGYAADADGLCCLLTGCCGGERCKMALDLIALVFAAQRRLDLLCRSRSTHGATSASSPQHDADHHDDSAQPPSNRLPEEYLWDDDDRAVDVYGGELSVDDVLASMVSDNVLVALAPQEDSKYWDATGAAVGTQLVDGHSDIIHTTAASMDVEYRARKKNIV</sequence>
<keyword evidence="2 3" id="KW-0812">Transmembrane</keyword>
<protein>
    <submittedName>
        <fullName evidence="3">Transmembrane protein, putative</fullName>
    </submittedName>
</protein>